<accession>A0AA36IH11</accession>
<proteinExistence type="predicted"/>
<gene>
    <name evidence="2" type="ORF">EVOR1521_LOCUS13663</name>
</gene>
<protein>
    <submittedName>
        <fullName evidence="2">Uncharacterized protein</fullName>
    </submittedName>
</protein>
<feature type="region of interest" description="Disordered" evidence="1">
    <location>
        <begin position="1"/>
        <end position="81"/>
    </location>
</feature>
<feature type="compositionally biased region" description="Basic and acidic residues" evidence="1">
    <location>
        <begin position="17"/>
        <end position="44"/>
    </location>
</feature>
<evidence type="ECO:0000256" key="1">
    <source>
        <dbReference type="SAM" id="MobiDB-lite"/>
    </source>
</evidence>
<dbReference type="AlphaFoldDB" id="A0AA36IH11"/>
<dbReference type="EMBL" id="CAUJNA010001546">
    <property type="protein sequence ID" value="CAJ1387635.1"/>
    <property type="molecule type" value="Genomic_DNA"/>
</dbReference>
<organism evidence="2 3">
    <name type="scientific">Effrenium voratum</name>
    <dbReference type="NCBI Taxonomy" id="2562239"/>
    <lineage>
        <taxon>Eukaryota</taxon>
        <taxon>Sar</taxon>
        <taxon>Alveolata</taxon>
        <taxon>Dinophyceae</taxon>
        <taxon>Suessiales</taxon>
        <taxon>Symbiodiniaceae</taxon>
        <taxon>Effrenium</taxon>
    </lineage>
</organism>
<reference evidence="2" key="1">
    <citation type="submission" date="2023-08" db="EMBL/GenBank/DDBJ databases">
        <authorList>
            <person name="Chen Y."/>
            <person name="Shah S."/>
            <person name="Dougan E. K."/>
            <person name="Thang M."/>
            <person name="Chan C."/>
        </authorList>
    </citation>
    <scope>NUCLEOTIDE SEQUENCE</scope>
</reference>
<sequence>MADRRGAFVDQAATSRPPEERLAEAPRIDLSVDRQEEEVKHARLEAGAGRSGGSSNGEESPGSNKPLRVTTEISRTPTRYRSRQVKLREMVLEAE</sequence>
<evidence type="ECO:0000313" key="3">
    <source>
        <dbReference type="Proteomes" id="UP001178507"/>
    </source>
</evidence>
<keyword evidence="3" id="KW-1185">Reference proteome</keyword>
<dbReference type="Proteomes" id="UP001178507">
    <property type="component" value="Unassembled WGS sequence"/>
</dbReference>
<comment type="caution">
    <text evidence="2">The sequence shown here is derived from an EMBL/GenBank/DDBJ whole genome shotgun (WGS) entry which is preliminary data.</text>
</comment>
<evidence type="ECO:0000313" key="2">
    <source>
        <dbReference type="EMBL" id="CAJ1387635.1"/>
    </source>
</evidence>
<name>A0AA36IH11_9DINO</name>